<dbReference type="SUPFAM" id="SSF53613">
    <property type="entry name" value="Ribokinase-like"/>
    <property type="match status" value="1"/>
</dbReference>
<dbReference type="GeneID" id="48887503"/>
<dbReference type="EMBL" id="PYZI01000007">
    <property type="protein sequence ID" value="PTF13895.1"/>
    <property type="molecule type" value="Genomic_DNA"/>
</dbReference>
<evidence type="ECO:0000313" key="5">
    <source>
        <dbReference type="EMBL" id="PTE73348.1"/>
    </source>
</evidence>
<evidence type="ECO:0000256" key="2">
    <source>
        <dbReference type="ARBA" id="ARBA00022679"/>
    </source>
</evidence>
<keyword evidence="3 5" id="KW-0418">Kinase</keyword>
<evidence type="ECO:0000259" key="4">
    <source>
        <dbReference type="Pfam" id="PF00294"/>
    </source>
</evidence>
<proteinExistence type="inferred from homology"/>
<gene>
    <name evidence="5" type="ORF">BUY44_06285</name>
    <name evidence="6" type="ORF">BUY47_07465</name>
</gene>
<dbReference type="PANTHER" id="PTHR43085">
    <property type="entry name" value="HEXOKINASE FAMILY MEMBER"/>
    <property type="match status" value="1"/>
</dbReference>
<sequence>MRTLYALGEALIDFIPNVTNSELKDVEQFSRQVGGAPANVACVVQKLGGHAEMVTQLGEDAFGDIIIETLNKIGVGTQYIKRTDIANTALAFVSLKEDGQRDFSFYRKPSADMLYKPAYLDEIAINQHDIMHFCSVDLVKSDMKEAHKKMIEKFKAVEGTIVFDPNVRLPLWNSSEACKQAIQEFIPKANIIKVSDEEIEFITGEQDEQLAIQSLFQGSVETVIYTQGAKGASIFLKDGTSIHHDGFKVKAIDTTGAGDAFIGAAISRILTSTTTTISDLFENEGQDILKFSNLVAAKVATRYGAIESIPSLEEVEKELRK</sequence>
<evidence type="ECO:0000256" key="3">
    <source>
        <dbReference type="ARBA" id="ARBA00022777"/>
    </source>
</evidence>
<dbReference type="PANTHER" id="PTHR43085:SF54">
    <property type="entry name" value="PUTATIVE-RELATED"/>
    <property type="match status" value="1"/>
</dbReference>
<dbReference type="EMBL" id="PYZL01000034">
    <property type="protein sequence ID" value="PTE73348.1"/>
    <property type="molecule type" value="Genomic_DNA"/>
</dbReference>
<reference evidence="5" key="2">
    <citation type="submission" date="2018-03" db="EMBL/GenBank/DDBJ databases">
        <authorList>
            <person name="Keele B.F."/>
        </authorList>
    </citation>
    <scope>NUCLEOTIDE SEQUENCE</scope>
    <source>
        <strain evidence="5">SNUC 761</strain>
    </source>
</reference>
<evidence type="ECO:0000313" key="6">
    <source>
        <dbReference type="EMBL" id="PTF13895.1"/>
    </source>
</evidence>
<protein>
    <submittedName>
        <fullName evidence="5">Carbohydrate kinase</fullName>
    </submittedName>
</protein>
<dbReference type="AlphaFoldDB" id="A0A2K4DT18"/>
<dbReference type="InterPro" id="IPR050306">
    <property type="entry name" value="PfkB_Carbo_kinase"/>
</dbReference>
<dbReference type="InterPro" id="IPR002173">
    <property type="entry name" value="Carboh/pur_kinase_PfkB_CS"/>
</dbReference>
<reference evidence="6" key="3">
    <citation type="submission" date="2018-03" db="EMBL/GenBank/DDBJ databases">
        <authorList>
            <person name="Naushad S."/>
        </authorList>
    </citation>
    <scope>NUCLEOTIDE SEQUENCE</scope>
    <source>
        <strain evidence="6">SNUC 1409</strain>
    </source>
</reference>
<organism evidence="5 8">
    <name type="scientific">Staphylococcus devriesei</name>
    <dbReference type="NCBI Taxonomy" id="586733"/>
    <lineage>
        <taxon>Bacteria</taxon>
        <taxon>Bacillati</taxon>
        <taxon>Bacillota</taxon>
        <taxon>Bacilli</taxon>
        <taxon>Bacillales</taxon>
        <taxon>Staphylococcaceae</taxon>
        <taxon>Staphylococcus</taxon>
    </lineage>
</organism>
<evidence type="ECO:0000313" key="7">
    <source>
        <dbReference type="Proteomes" id="UP000242088"/>
    </source>
</evidence>
<keyword evidence="2" id="KW-0808">Transferase</keyword>
<accession>A0A2K4DT18</accession>
<dbReference type="PROSITE" id="PS00583">
    <property type="entry name" value="PFKB_KINASES_1"/>
    <property type="match status" value="1"/>
</dbReference>
<comment type="caution">
    <text evidence="5">The sequence shown here is derived from an EMBL/GenBank/DDBJ whole genome shotgun (WGS) entry which is preliminary data.</text>
</comment>
<dbReference type="PROSITE" id="PS00584">
    <property type="entry name" value="PFKB_KINASES_2"/>
    <property type="match status" value="1"/>
</dbReference>
<dbReference type="Gene3D" id="3.40.1190.20">
    <property type="match status" value="1"/>
</dbReference>
<keyword evidence="7" id="KW-1185">Reference proteome</keyword>
<evidence type="ECO:0000313" key="8">
    <source>
        <dbReference type="Proteomes" id="UP000242547"/>
    </source>
</evidence>
<dbReference type="Proteomes" id="UP000242547">
    <property type="component" value="Unassembled WGS sequence"/>
</dbReference>
<feature type="domain" description="Carbohydrate kinase PfkB" evidence="4">
    <location>
        <begin position="2"/>
        <end position="311"/>
    </location>
</feature>
<dbReference type="InterPro" id="IPR029056">
    <property type="entry name" value="Ribokinase-like"/>
</dbReference>
<dbReference type="Proteomes" id="UP000242088">
    <property type="component" value="Unassembled WGS sequence"/>
</dbReference>
<comment type="similarity">
    <text evidence="1">Belongs to the carbohydrate kinase PfkB family.</text>
</comment>
<name>A0A2K4DT18_9STAP</name>
<dbReference type="OrthoDB" id="9813569at2"/>
<evidence type="ECO:0000256" key="1">
    <source>
        <dbReference type="ARBA" id="ARBA00010688"/>
    </source>
</evidence>
<dbReference type="GO" id="GO:0016301">
    <property type="term" value="F:kinase activity"/>
    <property type="evidence" value="ECO:0007669"/>
    <property type="project" value="UniProtKB-KW"/>
</dbReference>
<dbReference type="RefSeq" id="WP_103165881.1">
    <property type="nucleotide sequence ID" value="NZ_CP130489.1"/>
</dbReference>
<reference evidence="7 8" key="1">
    <citation type="journal article" date="2016" name="Front. Microbiol.">
        <title>Comprehensive Phylogenetic Analysis of Bovine Non-aureus Staphylococci Species Based on Whole-Genome Sequencing.</title>
        <authorList>
            <person name="Naushad S."/>
            <person name="Barkema H.W."/>
            <person name="Luby C."/>
            <person name="Condas L.A."/>
            <person name="Nobrega D.B."/>
            <person name="Carson D.A."/>
            <person name="De Buck J."/>
        </authorList>
    </citation>
    <scope>NUCLEOTIDE SEQUENCE [LARGE SCALE GENOMIC DNA]</scope>
    <source>
        <strain evidence="6 7">SNUC 1409</strain>
        <strain evidence="5 8">SNUC 761</strain>
    </source>
</reference>
<dbReference type="CDD" id="cd01167">
    <property type="entry name" value="bac_FRK"/>
    <property type="match status" value="1"/>
</dbReference>
<dbReference type="Pfam" id="PF00294">
    <property type="entry name" value="PfkB"/>
    <property type="match status" value="1"/>
</dbReference>
<dbReference type="InterPro" id="IPR011611">
    <property type="entry name" value="PfkB_dom"/>
</dbReference>